<feature type="transmembrane region" description="Helical" evidence="1">
    <location>
        <begin position="162"/>
        <end position="180"/>
    </location>
</feature>
<evidence type="ECO:0000313" key="4">
    <source>
        <dbReference type="Proteomes" id="UP001207742"/>
    </source>
</evidence>
<keyword evidence="1" id="KW-1133">Transmembrane helix</keyword>
<feature type="transmembrane region" description="Helical" evidence="1">
    <location>
        <begin position="356"/>
        <end position="376"/>
    </location>
</feature>
<evidence type="ECO:0000259" key="2">
    <source>
        <dbReference type="Pfam" id="PF01757"/>
    </source>
</evidence>
<feature type="transmembrane region" description="Helical" evidence="1">
    <location>
        <begin position="12"/>
        <end position="32"/>
    </location>
</feature>
<keyword evidence="4" id="KW-1185">Reference proteome</keyword>
<reference evidence="3 4" key="1">
    <citation type="submission" date="2022-10" db="EMBL/GenBank/DDBJ databases">
        <title>Chitinophaga nivalis PC15 sp. nov., isolated from Pyeongchang county, South Korea.</title>
        <authorList>
            <person name="Trinh H.N."/>
        </authorList>
    </citation>
    <scope>NUCLEOTIDE SEQUENCE [LARGE SCALE GENOMIC DNA]</scope>
    <source>
        <strain evidence="3 4">PC14</strain>
    </source>
</reference>
<comment type="caution">
    <text evidence="3">The sequence shown here is derived from an EMBL/GenBank/DDBJ whole genome shotgun (WGS) entry which is preliminary data.</text>
</comment>
<evidence type="ECO:0000256" key="1">
    <source>
        <dbReference type="SAM" id="Phobius"/>
    </source>
</evidence>
<feature type="transmembrane region" description="Helical" evidence="1">
    <location>
        <begin position="187"/>
        <end position="204"/>
    </location>
</feature>
<name>A0ABT3IEQ9_9BACT</name>
<gene>
    <name evidence="3" type="ORF">OL497_00915</name>
</gene>
<dbReference type="PANTHER" id="PTHR23028">
    <property type="entry name" value="ACETYLTRANSFERASE"/>
    <property type="match status" value="1"/>
</dbReference>
<organism evidence="3 4">
    <name type="scientific">Chitinophaga nivalis</name>
    <dbReference type="NCBI Taxonomy" id="2991709"/>
    <lineage>
        <taxon>Bacteria</taxon>
        <taxon>Pseudomonadati</taxon>
        <taxon>Bacteroidota</taxon>
        <taxon>Chitinophagia</taxon>
        <taxon>Chitinophagales</taxon>
        <taxon>Chitinophagaceae</taxon>
        <taxon>Chitinophaga</taxon>
    </lineage>
</organism>
<dbReference type="Proteomes" id="UP001207742">
    <property type="component" value="Unassembled WGS sequence"/>
</dbReference>
<feature type="transmembrane region" description="Helical" evidence="1">
    <location>
        <begin position="103"/>
        <end position="122"/>
    </location>
</feature>
<dbReference type="GO" id="GO:0016746">
    <property type="term" value="F:acyltransferase activity"/>
    <property type="evidence" value="ECO:0007669"/>
    <property type="project" value="UniProtKB-KW"/>
</dbReference>
<keyword evidence="3" id="KW-0808">Transferase</keyword>
<dbReference type="EMBL" id="JAPDNS010000001">
    <property type="protein sequence ID" value="MCW3482441.1"/>
    <property type="molecule type" value="Genomic_DNA"/>
</dbReference>
<dbReference type="InterPro" id="IPR002656">
    <property type="entry name" value="Acyl_transf_3_dom"/>
</dbReference>
<feature type="transmembrane region" description="Helical" evidence="1">
    <location>
        <begin position="289"/>
        <end position="306"/>
    </location>
</feature>
<dbReference type="InterPro" id="IPR050879">
    <property type="entry name" value="Acyltransferase_3"/>
</dbReference>
<keyword evidence="1" id="KW-0472">Membrane</keyword>
<keyword evidence="1" id="KW-0812">Transmembrane</keyword>
<evidence type="ECO:0000313" key="3">
    <source>
        <dbReference type="EMBL" id="MCW3482441.1"/>
    </source>
</evidence>
<dbReference type="Pfam" id="PF01757">
    <property type="entry name" value="Acyl_transf_3"/>
    <property type="match status" value="1"/>
</dbReference>
<protein>
    <submittedName>
        <fullName evidence="3">Acyltransferase</fullName>
    </submittedName>
</protein>
<feature type="transmembrane region" description="Helical" evidence="1">
    <location>
        <begin position="210"/>
        <end position="227"/>
    </location>
</feature>
<feature type="transmembrane region" description="Helical" evidence="1">
    <location>
        <begin position="234"/>
        <end position="252"/>
    </location>
</feature>
<keyword evidence="3" id="KW-0012">Acyltransferase</keyword>
<proteinExistence type="predicted"/>
<feature type="transmembrane region" description="Helical" evidence="1">
    <location>
        <begin position="52"/>
        <end position="82"/>
    </location>
</feature>
<feature type="transmembrane region" description="Helical" evidence="1">
    <location>
        <begin position="318"/>
        <end position="341"/>
    </location>
</feature>
<dbReference type="RefSeq" id="WP_264726826.1">
    <property type="nucleotide sequence ID" value="NZ_JAPDNR010000001.1"/>
</dbReference>
<feature type="domain" description="Acyltransferase 3" evidence="2">
    <location>
        <begin position="12"/>
        <end position="373"/>
    </location>
</feature>
<sequence>MAQQLTNPPHFYTLDAIRGVAAIIVVLYHWQLFYYAGDIYVQGGYEKTQLPWYPYLAVFYTNGMVAVDLFFLLSGFIFFWLYSNKIFTEKTSFRNFMGYRLTRLYPIHIVTLLFVGFLQWIMLRNSGHFFIIQYNDGYHFLLNLLMMQNWGFEKGASFNGPSWSVSVEVFLYVLFFIICRLGMQRKIWLLILLIPLGALLQYYTLLGKGVYSFFYGALIYYLYTWLLQHNKVNTYLPAITIVTLVLWVFLFVEYKFSYIQSTWLHTMKEVLPDKDEKFALSTYGVFRNLFFRTTVSPLTILALALWETKKGMIHKNWAALGNCSYAIYLLHFPLQIIFVLITDSFGISRQVLHSPYVMLLFFLILLPVSYFTYYYFEFPAQQLLRRKFLKKETSHLNIIDAKLPI</sequence>
<dbReference type="PANTHER" id="PTHR23028:SF53">
    <property type="entry name" value="ACYL_TRANSF_3 DOMAIN-CONTAINING PROTEIN"/>
    <property type="match status" value="1"/>
</dbReference>
<accession>A0ABT3IEQ9</accession>